<dbReference type="PANTHER" id="PTHR43731">
    <property type="entry name" value="RHOMBOID PROTEASE"/>
    <property type="match status" value="1"/>
</dbReference>
<feature type="transmembrane region" description="Helical" evidence="7">
    <location>
        <begin position="120"/>
        <end position="142"/>
    </location>
</feature>
<evidence type="ECO:0000256" key="6">
    <source>
        <dbReference type="ARBA" id="ARBA00023136"/>
    </source>
</evidence>
<feature type="transmembrane region" description="Helical" evidence="7">
    <location>
        <begin position="154"/>
        <end position="173"/>
    </location>
</feature>
<dbReference type="InterPro" id="IPR022764">
    <property type="entry name" value="Peptidase_S54_rhomboid_dom"/>
</dbReference>
<evidence type="ECO:0000256" key="7">
    <source>
        <dbReference type="SAM" id="Phobius"/>
    </source>
</evidence>
<reference evidence="9 10" key="1">
    <citation type="submission" date="2023-04" db="EMBL/GenBank/DDBJ databases">
        <title>Funneling lignin-derived compounds into biodiesel using alkali-halophilic Citricoccus sp. P2.</title>
        <authorList>
            <person name="Luo C.-B."/>
        </authorList>
    </citation>
    <scope>NUCLEOTIDE SEQUENCE [LARGE SCALE GENOMIC DNA]</scope>
    <source>
        <strain evidence="9 10">P2</strain>
    </source>
</reference>
<dbReference type="GO" id="GO:0006508">
    <property type="term" value="P:proteolysis"/>
    <property type="evidence" value="ECO:0007669"/>
    <property type="project" value="UniProtKB-KW"/>
</dbReference>
<feature type="transmembrane region" description="Helical" evidence="7">
    <location>
        <begin position="228"/>
        <end position="245"/>
    </location>
</feature>
<gene>
    <name evidence="9" type="ORF">P8192_00515</name>
</gene>
<organism evidence="9 10">
    <name type="scientific">Citricoccus muralis</name>
    <dbReference type="NCBI Taxonomy" id="169134"/>
    <lineage>
        <taxon>Bacteria</taxon>
        <taxon>Bacillati</taxon>
        <taxon>Actinomycetota</taxon>
        <taxon>Actinomycetes</taxon>
        <taxon>Micrococcales</taxon>
        <taxon>Micrococcaceae</taxon>
        <taxon>Citricoccus</taxon>
    </lineage>
</organism>
<protein>
    <submittedName>
        <fullName evidence="9">Rhomboid family intramembrane serine protease</fullName>
        <ecNumber evidence="9">3.4.21.-</ecNumber>
    </submittedName>
</protein>
<dbReference type="InterPro" id="IPR035952">
    <property type="entry name" value="Rhomboid-like_sf"/>
</dbReference>
<feature type="transmembrane region" description="Helical" evidence="7">
    <location>
        <begin position="204"/>
        <end position="222"/>
    </location>
</feature>
<dbReference type="SUPFAM" id="SSF144091">
    <property type="entry name" value="Rhomboid-like"/>
    <property type="match status" value="1"/>
</dbReference>
<accession>A0ABY8H677</accession>
<evidence type="ECO:0000256" key="4">
    <source>
        <dbReference type="ARBA" id="ARBA00022801"/>
    </source>
</evidence>
<keyword evidence="9" id="KW-0645">Protease</keyword>
<sequence length="302" mass="32326">MSYVRCQRCDRPACPQCQRSAEVGVQCVDCVASAQRNLPAEHRPPRFADKHGQPIPVVTYVLIALCGLAYVAQWATNGLSTGVTESLWYAGFYTSAASLDSQFAALSGIGFEPWRMLTSAFLHSMSSPMHLLLNMVVLWMMGRTLEPALGWARFLAIYLISAFGGSVAVLLLANPLAPVVGASGAVYGLFAALFLMIRRIGGSVVSIGALIAVNLVISVVWSGISWQAHVGGLVVGAACAAVLLFQPKSDQTLVGAEEAAQRRRRIRRRQWWGLAGVVVILMVITAIGAMQITPESLLAARG</sequence>
<evidence type="ECO:0000313" key="10">
    <source>
        <dbReference type="Proteomes" id="UP001219037"/>
    </source>
</evidence>
<dbReference type="EC" id="3.4.21.-" evidence="9"/>
<comment type="similarity">
    <text evidence="2">Belongs to the peptidase S54 family.</text>
</comment>
<evidence type="ECO:0000256" key="3">
    <source>
        <dbReference type="ARBA" id="ARBA00022692"/>
    </source>
</evidence>
<dbReference type="EMBL" id="CP121252">
    <property type="protein sequence ID" value="WFP16644.1"/>
    <property type="molecule type" value="Genomic_DNA"/>
</dbReference>
<feature type="transmembrane region" description="Helical" evidence="7">
    <location>
        <begin position="55"/>
        <end position="75"/>
    </location>
</feature>
<dbReference type="InterPro" id="IPR050925">
    <property type="entry name" value="Rhomboid_protease_S54"/>
</dbReference>
<evidence type="ECO:0000259" key="8">
    <source>
        <dbReference type="Pfam" id="PF01694"/>
    </source>
</evidence>
<dbReference type="RefSeq" id="WP_278157743.1">
    <property type="nucleotide sequence ID" value="NZ_CP121252.1"/>
</dbReference>
<dbReference type="GO" id="GO:0008233">
    <property type="term" value="F:peptidase activity"/>
    <property type="evidence" value="ECO:0007669"/>
    <property type="project" value="UniProtKB-KW"/>
</dbReference>
<keyword evidence="10" id="KW-1185">Reference proteome</keyword>
<evidence type="ECO:0000256" key="2">
    <source>
        <dbReference type="ARBA" id="ARBA00009045"/>
    </source>
</evidence>
<feature type="transmembrane region" description="Helical" evidence="7">
    <location>
        <begin position="271"/>
        <end position="292"/>
    </location>
</feature>
<evidence type="ECO:0000256" key="5">
    <source>
        <dbReference type="ARBA" id="ARBA00022989"/>
    </source>
</evidence>
<dbReference type="Proteomes" id="UP001219037">
    <property type="component" value="Chromosome"/>
</dbReference>
<feature type="domain" description="Peptidase S54 rhomboid" evidence="8">
    <location>
        <begin position="112"/>
        <end position="244"/>
    </location>
</feature>
<proteinExistence type="inferred from homology"/>
<keyword evidence="3 7" id="KW-0812">Transmembrane</keyword>
<feature type="transmembrane region" description="Helical" evidence="7">
    <location>
        <begin position="179"/>
        <end position="197"/>
    </location>
</feature>
<name>A0ABY8H677_9MICC</name>
<evidence type="ECO:0000313" key="9">
    <source>
        <dbReference type="EMBL" id="WFP16644.1"/>
    </source>
</evidence>
<comment type="subcellular location">
    <subcellularLocation>
        <location evidence="1">Membrane</location>
        <topology evidence="1">Multi-pass membrane protein</topology>
    </subcellularLocation>
</comment>
<keyword evidence="6 7" id="KW-0472">Membrane</keyword>
<keyword evidence="4 9" id="KW-0378">Hydrolase</keyword>
<evidence type="ECO:0000256" key="1">
    <source>
        <dbReference type="ARBA" id="ARBA00004141"/>
    </source>
</evidence>
<keyword evidence="5 7" id="KW-1133">Transmembrane helix</keyword>
<dbReference type="PANTHER" id="PTHR43731:SF14">
    <property type="entry name" value="PRESENILIN-ASSOCIATED RHOMBOID-LIKE PROTEIN, MITOCHONDRIAL"/>
    <property type="match status" value="1"/>
</dbReference>
<dbReference type="Pfam" id="PF01694">
    <property type="entry name" value="Rhomboid"/>
    <property type="match status" value="1"/>
</dbReference>
<dbReference type="Gene3D" id="1.20.1540.10">
    <property type="entry name" value="Rhomboid-like"/>
    <property type="match status" value="1"/>
</dbReference>